<protein>
    <submittedName>
        <fullName evidence="1">Uncharacterized protein</fullName>
    </submittedName>
</protein>
<name>A0ACB7IU23_PLECO</name>
<proteinExistence type="predicted"/>
<keyword evidence="2" id="KW-1185">Reference proteome</keyword>
<dbReference type="EMBL" id="WQMT02000007">
    <property type="protein sequence ID" value="KAG9221470.1"/>
    <property type="molecule type" value="Genomic_DNA"/>
</dbReference>
<sequence length="250" mass="28413">MSFTRTECCFVSSSGPERAEADSNELASKLWFKTPPLEKSFLERVSRIQLQTTARDQGYASFPDQGSWSWFDVAILESPESTTPLVRDGLTCLWRSHCNVIGFGQDTTTAGEIFDKEDDLFKVLQPGDVLAVMVCARFLGWENNTSSGYLEFRLEKTGHELPAFDAAQFEEKRRMNELKKQIELLLTGYLDDRTEKGEKPAYSLVREMMLPVPITHSTLEYAPYSAPRIPPPDFRARLPPPRPQIELLLL</sequence>
<dbReference type="Proteomes" id="UP000824881">
    <property type="component" value="Unassembled WGS sequence"/>
</dbReference>
<evidence type="ECO:0000313" key="1">
    <source>
        <dbReference type="EMBL" id="KAG9221470.1"/>
    </source>
</evidence>
<comment type="caution">
    <text evidence="1">The sequence shown here is derived from an EMBL/GenBank/DDBJ whole genome shotgun (WGS) entry which is preliminary data.</text>
</comment>
<accession>A0ACB7IU23</accession>
<evidence type="ECO:0000313" key="2">
    <source>
        <dbReference type="Proteomes" id="UP000824881"/>
    </source>
</evidence>
<gene>
    <name evidence="1" type="ORF">CCMSSC00406_0010161</name>
</gene>
<reference evidence="1 2" key="1">
    <citation type="journal article" date="2021" name="Appl. Environ. Microbiol.">
        <title>Genetic linkage and physical mapping for an oyster mushroom Pleurotus cornucopiae and QTL analysis for the trait cap color.</title>
        <authorList>
            <person name="Zhang Y."/>
            <person name="Gao W."/>
            <person name="Sonnenberg A."/>
            <person name="Chen Q."/>
            <person name="Zhang J."/>
            <person name="Huang C."/>
        </authorList>
    </citation>
    <scope>NUCLEOTIDE SEQUENCE [LARGE SCALE GENOMIC DNA]</scope>
    <source>
        <strain evidence="1">CCMSSC00406</strain>
    </source>
</reference>
<organism evidence="1 2">
    <name type="scientific">Pleurotus cornucopiae</name>
    <name type="common">Cornucopia mushroom</name>
    <dbReference type="NCBI Taxonomy" id="5321"/>
    <lineage>
        <taxon>Eukaryota</taxon>
        <taxon>Fungi</taxon>
        <taxon>Dikarya</taxon>
        <taxon>Basidiomycota</taxon>
        <taxon>Agaricomycotina</taxon>
        <taxon>Agaricomycetes</taxon>
        <taxon>Agaricomycetidae</taxon>
        <taxon>Agaricales</taxon>
        <taxon>Pleurotineae</taxon>
        <taxon>Pleurotaceae</taxon>
        <taxon>Pleurotus</taxon>
    </lineage>
</organism>